<sequence>SSKNKFGLCRRFFANKLPTRDPEQLVQEADLDDSINSPDKTHVVDTSSASQDHSSEKGCPPTYLKPFPNASSFHLANWYWNGGNEKSLKEFKDLLELLRKPEFSLSDALEADYSRIISALGNYSRATEGSDEWMDDAGWRTTPISIPVPFHKSMRGAGVEHRSVGTLYHRNILEILRDKVRSMTDGPHFHYQPYYMEWAQNQENKNSPPLRVHGELYTSEAFLEAHQALQESIPVPGCNRKRVVAALMFWSDATKLTEFGPSKLWPCYMFFGNESKYRRAKPNLHLGEHVAYFDSISDNFKDYLRRRAGGKLPPAEFMTHCSREIFQAQWALLLDDNLVKAMTDGIVLMCHDNIERRFYPRIFTYSADYPEKVMIALIKQGSKYPCTRCLTPKSELHNMGTPEDMEFRRKNPRLHDKVHQSMLSKALGDVKAGYAVTGDKVGGHLESRSMLPIQNSFHHRLNKLNFDIFPCLVVDLLHEFEIGVWKNTFKHLLRLLLALKEGQNPVAELDERFREVPPFGESTIRKFSDNASEMKRKAARDYEDLLQCSIPVFEGLMGDPHDKIILELLFLLCRWHALAKLRLHHDLTLQMLEETTTQLSSQFRLFKTDTCDKINTVKLPREAQARARRNVKNGASEHNPAQDQRTPDETSTTTNGKSRRPKTLNISTYKYHALGHYASNIKRYGTTDSFTSEVGELTHKNPKTWFTQTDRRRYRPQIAGVERRRARLRRIKTKVDSEEAILKQALRTECSPGLTGQSSTQYQIGTSKSHQDLNQGFTNKLNTIQDPGLVDFIPKLKTHLLPRIQKRLAPELYRDPDSHEVNLDDKSWHNVVLRQNRIYTHKIMQIKYTTYDIRREADVLHLDTPRSNILVINEEYKTGQSKHMFKYGHVIGIFHSKVSFVGPLRDQSRCYEPHRLDYLWVRWYMVDEHLQGPNSLDQVKFVPVSRKDAFGFLDPRRVVRAAHLIPRFAVGRHPEGDQMSFSWSKGKPDWKSFYVNRFVDRDMFMRYEPNQGIGHL</sequence>
<feature type="compositionally biased region" description="Polar residues" evidence="1">
    <location>
        <begin position="34"/>
        <end position="52"/>
    </location>
</feature>
<evidence type="ECO:0000313" key="3">
    <source>
        <dbReference type="Proteomes" id="UP000307440"/>
    </source>
</evidence>
<keyword evidence="3" id="KW-1185">Reference proteome</keyword>
<reference evidence="2 3" key="1">
    <citation type="journal article" date="2019" name="Nat. Ecol. Evol.">
        <title>Megaphylogeny resolves global patterns of mushroom evolution.</title>
        <authorList>
            <person name="Varga T."/>
            <person name="Krizsan K."/>
            <person name="Foldi C."/>
            <person name="Dima B."/>
            <person name="Sanchez-Garcia M."/>
            <person name="Sanchez-Ramirez S."/>
            <person name="Szollosi G.J."/>
            <person name="Szarkandi J.G."/>
            <person name="Papp V."/>
            <person name="Albert L."/>
            <person name="Andreopoulos W."/>
            <person name="Angelini C."/>
            <person name="Antonin V."/>
            <person name="Barry K.W."/>
            <person name="Bougher N.L."/>
            <person name="Buchanan P."/>
            <person name="Buyck B."/>
            <person name="Bense V."/>
            <person name="Catcheside P."/>
            <person name="Chovatia M."/>
            <person name="Cooper J."/>
            <person name="Damon W."/>
            <person name="Desjardin D."/>
            <person name="Finy P."/>
            <person name="Geml J."/>
            <person name="Haridas S."/>
            <person name="Hughes K."/>
            <person name="Justo A."/>
            <person name="Karasinski D."/>
            <person name="Kautmanova I."/>
            <person name="Kiss B."/>
            <person name="Kocsube S."/>
            <person name="Kotiranta H."/>
            <person name="LaButti K.M."/>
            <person name="Lechner B.E."/>
            <person name="Liimatainen K."/>
            <person name="Lipzen A."/>
            <person name="Lukacs Z."/>
            <person name="Mihaltcheva S."/>
            <person name="Morgado L.N."/>
            <person name="Niskanen T."/>
            <person name="Noordeloos M.E."/>
            <person name="Ohm R.A."/>
            <person name="Ortiz-Santana B."/>
            <person name="Ovrebo C."/>
            <person name="Racz N."/>
            <person name="Riley R."/>
            <person name="Savchenko A."/>
            <person name="Shiryaev A."/>
            <person name="Soop K."/>
            <person name="Spirin V."/>
            <person name="Szebenyi C."/>
            <person name="Tomsovsky M."/>
            <person name="Tulloss R.E."/>
            <person name="Uehling J."/>
            <person name="Grigoriev I.V."/>
            <person name="Vagvolgyi C."/>
            <person name="Papp T."/>
            <person name="Martin F.M."/>
            <person name="Miettinen O."/>
            <person name="Hibbett D.S."/>
            <person name="Nagy L.G."/>
        </authorList>
    </citation>
    <scope>NUCLEOTIDE SEQUENCE [LARGE SCALE GENOMIC DNA]</scope>
    <source>
        <strain evidence="2 3">CBS 121175</strain>
    </source>
</reference>
<feature type="region of interest" description="Disordered" evidence="1">
    <location>
        <begin position="619"/>
        <end position="665"/>
    </location>
</feature>
<dbReference type="Pfam" id="PF18759">
    <property type="entry name" value="Plavaka"/>
    <property type="match status" value="1"/>
</dbReference>
<dbReference type="AlphaFoldDB" id="A0A5C3L845"/>
<evidence type="ECO:0000313" key="2">
    <source>
        <dbReference type="EMBL" id="TFK28673.1"/>
    </source>
</evidence>
<organism evidence="2 3">
    <name type="scientific">Coprinopsis marcescibilis</name>
    <name type="common">Agaric fungus</name>
    <name type="synonym">Psathyrella marcescibilis</name>
    <dbReference type="NCBI Taxonomy" id="230819"/>
    <lineage>
        <taxon>Eukaryota</taxon>
        <taxon>Fungi</taxon>
        <taxon>Dikarya</taxon>
        <taxon>Basidiomycota</taxon>
        <taxon>Agaricomycotina</taxon>
        <taxon>Agaricomycetes</taxon>
        <taxon>Agaricomycetidae</taxon>
        <taxon>Agaricales</taxon>
        <taxon>Agaricineae</taxon>
        <taxon>Psathyrellaceae</taxon>
        <taxon>Coprinopsis</taxon>
    </lineage>
</organism>
<feature type="region of interest" description="Disordered" evidence="1">
    <location>
        <begin position="29"/>
        <end position="61"/>
    </location>
</feature>
<dbReference type="InterPro" id="IPR041078">
    <property type="entry name" value="Plavaka"/>
</dbReference>
<protein>
    <submittedName>
        <fullName evidence="2">Uncharacterized protein</fullName>
    </submittedName>
</protein>
<name>A0A5C3L845_COPMA</name>
<dbReference type="EMBL" id="ML210154">
    <property type="protein sequence ID" value="TFK28673.1"/>
    <property type="molecule type" value="Genomic_DNA"/>
</dbReference>
<proteinExistence type="predicted"/>
<accession>A0A5C3L845</accession>
<evidence type="ECO:0000256" key="1">
    <source>
        <dbReference type="SAM" id="MobiDB-lite"/>
    </source>
</evidence>
<feature type="non-terminal residue" evidence="2">
    <location>
        <position position="1"/>
    </location>
</feature>
<feature type="non-terminal residue" evidence="2">
    <location>
        <position position="1016"/>
    </location>
</feature>
<dbReference type="Proteomes" id="UP000307440">
    <property type="component" value="Unassembled WGS sequence"/>
</dbReference>
<dbReference type="OrthoDB" id="2687259at2759"/>
<dbReference type="STRING" id="230819.A0A5C3L845"/>
<feature type="compositionally biased region" description="Polar residues" evidence="1">
    <location>
        <begin position="639"/>
        <end position="656"/>
    </location>
</feature>
<gene>
    <name evidence="2" type="ORF">FA15DRAFT_570177</name>
</gene>